<organism evidence="1 2">
    <name type="scientific">Serratia marcescens</name>
    <dbReference type="NCBI Taxonomy" id="615"/>
    <lineage>
        <taxon>Bacteria</taxon>
        <taxon>Pseudomonadati</taxon>
        <taxon>Pseudomonadota</taxon>
        <taxon>Gammaproteobacteria</taxon>
        <taxon>Enterobacterales</taxon>
        <taxon>Yersiniaceae</taxon>
        <taxon>Serratia</taxon>
    </lineage>
</organism>
<evidence type="ECO:0000313" key="1">
    <source>
        <dbReference type="EMBL" id="MDQ9559082.1"/>
    </source>
</evidence>
<comment type="caution">
    <text evidence="1">The sequence shown here is derived from an EMBL/GenBank/DDBJ whole genome shotgun (WGS) entry which is preliminary data.</text>
</comment>
<accession>A0ABD5BQK1</accession>
<dbReference type="Proteomes" id="UP001234811">
    <property type="component" value="Unassembled WGS sequence"/>
</dbReference>
<protein>
    <submittedName>
        <fullName evidence="1">Uncharacterized protein</fullName>
    </submittedName>
</protein>
<dbReference type="RefSeq" id="WP_206189466.1">
    <property type="nucleotide sequence ID" value="NZ_CP119435.1"/>
</dbReference>
<name>A0ABD5BQK1_SERMA</name>
<reference evidence="1 2" key="1">
    <citation type="submission" date="2023-07" db="EMBL/GenBank/DDBJ databases">
        <title>Pathogens genome sequencing project 196.</title>
        <authorList>
            <person name="Cao X."/>
        </authorList>
    </citation>
    <scope>NUCLEOTIDE SEQUENCE [LARGE SCALE GENOMIC DNA]</scope>
    <source>
        <strain evidence="1 2">SM41</strain>
    </source>
</reference>
<gene>
    <name evidence="1" type="ORF">RF091_26680</name>
</gene>
<sequence>MTINKAQWAAVEASLKAGARIHFAHQGNTIYVNRALVTETKLVYVVYINNEMPRYWLSEGDEGYEPLVTVYCRKVTYNPHQRAINKIKKMRGGKSYLKRKENAYMHETIVRYEAFFPSARSAVCHFKKIEGLTITAPDEDGGREL</sequence>
<dbReference type="EMBL" id="JAVIPQ010000459">
    <property type="protein sequence ID" value="MDQ9559082.1"/>
    <property type="molecule type" value="Genomic_DNA"/>
</dbReference>
<dbReference type="AlphaFoldDB" id="A0ABD5BQK1"/>
<evidence type="ECO:0000313" key="2">
    <source>
        <dbReference type="Proteomes" id="UP001234811"/>
    </source>
</evidence>
<proteinExistence type="predicted"/>